<feature type="signal peptide" evidence="1">
    <location>
        <begin position="1"/>
        <end position="25"/>
    </location>
</feature>
<dbReference type="KEGG" id="nmes:H9L09_17630"/>
<dbReference type="RefSeq" id="WP_187578126.1">
    <property type="nucleotide sequence ID" value="NZ_CP060713.1"/>
</dbReference>
<reference evidence="2 3" key="1">
    <citation type="submission" date="2020-08" db="EMBL/GenBank/DDBJ databases">
        <title>Genome sequence of Nocardioides mesophilus KACC 16243T.</title>
        <authorList>
            <person name="Hyun D.-W."/>
            <person name="Bae J.-W."/>
        </authorList>
    </citation>
    <scope>NUCLEOTIDE SEQUENCE [LARGE SCALE GENOMIC DNA]</scope>
    <source>
        <strain evidence="2 3">KACC 16243</strain>
    </source>
</reference>
<gene>
    <name evidence="2" type="ORF">H9L09_17630</name>
</gene>
<name>A0A7G9R9K9_9ACTN</name>
<dbReference type="Proteomes" id="UP000515947">
    <property type="component" value="Chromosome"/>
</dbReference>
<sequence>MRVRACFVAAVFTLLSVGHIAPSYGDPSCAGAGGSDAHVLVLGMTCGQSSEGNDPVTFAPVSGKKSVTEFVEYQWSSVCRRFDPNGPGDATLDCAAARICSDPVERLWDLWARRPDGRWEAIGSQCFGRPPTLADTPKPTVTPALVLNALRRLGLPAIEAKTQPADKTLVNFETIFYAEPRSFSRTITLLGQRVDIEAEPTQYTWLHGDGTSTSTTTPGAPYPAKEVTHVYSDAYQTVQARVDVTYSARFRVNGGAWQDIAETVTIAGPPTPLRVSEATAVLSGQYE</sequence>
<protein>
    <recommendedName>
        <fullName evidence="4">PKD domain-containing protein</fullName>
    </recommendedName>
</protein>
<keyword evidence="3" id="KW-1185">Reference proteome</keyword>
<organism evidence="2 3">
    <name type="scientific">Nocardioides mesophilus</name>
    <dbReference type="NCBI Taxonomy" id="433659"/>
    <lineage>
        <taxon>Bacteria</taxon>
        <taxon>Bacillati</taxon>
        <taxon>Actinomycetota</taxon>
        <taxon>Actinomycetes</taxon>
        <taxon>Propionibacteriales</taxon>
        <taxon>Nocardioidaceae</taxon>
        <taxon>Nocardioides</taxon>
    </lineage>
</organism>
<evidence type="ECO:0000313" key="2">
    <source>
        <dbReference type="EMBL" id="QNN52284.1"/>
    </source>
</evidence>
<keyword evidence="1" id="KW-0732">Signal</keyword>
<evidence type="ECO:0008006" key="4">
    <source>
        <dbReference type="Google" id="ProtNLM"/>
    </source>
</evidence>
<evidence type="ECO:0000256" key="1">
    <source>
        <dbReference type="SAM" id="SignalP"/>
    </source>
</evidence>
<feature type="chain" id="PRO_5028895579" description="PKD domain-containing protein" evidence="1">
    <location>
        <begin position="26"/>
        <end position="287"/>
    </location>
</feature>
<dbReference type="AlphaFoldDB" id="A0A7G9R9K9"/>
<dbReference type="EMBL" id="CP060713">
    <property type="protein sequence ID" value="QNN52284.1"/>
    <property type="molecule type" value="Genomic_DNA"/>
</dbReference>
<proteinExistence type="predicted"/>
<evidence type="ECO:0000313" key="3">
    <source>
        <dbReference type="Proteomes" id="UP000515947"/>
    </source>
</evidence>
<accession>A0A7G9R9K9</accession>